<dbReference type="EMBL" id="CABITT030000005">
    <property type="protein sequence ID" value="VVB05612.1"/>
    <property type="molecule type" value="Genomic_DNA"/>
</dbReference>
<evidence type="ECO:0000313" key="6">
    <source>
        <dbReference type="EMBL" id="VVB05612.1"/>
    </source>
</evidence>
<gene>
    <name evidence="6" type="ORF">ANE_LOCUS16056</name>
</gene>
<keyword evidence="4" id="KW-1133">Transmembrane helix</keyword>
<evidence type="ECO:0000256" key="1">
    <source>
        <dbReference type="ARBA" id="ARBA00022723"/>
    </source>
</evidence>
<dbReference type="OrthoDB" id="1734943at2759"/>
<accession>A0A565BW37</accession>
<dbReference type="Proteomes" id="UP000489600">
    <property type="component" value="Unassembled WGS sequence"/>
</dbReference>
<dbReference type="AlphaFoldDB" id="A0A565BW37"/>
<keyword evidence="3" id="KW-0862">Zinc</keyword>
<dbReference type="SMART" id="SM00744">
    <property type="entry name" value="RINGv"/>
    <property type="match status" value="1"/>
</dbReference>
<name>A0A565BW37_9BRAS</name>
<dbReference type="PROSITE" id="PS51292">
    <property type="entry name" value="ZF_RING_CH"/>
    <property type="match status" value="1"/>
</dbReference>
<dbReference type="Pfam" id="PF12906">
    <property type="entry name" value="RINGv"/>
    <property type="match status" value="1"/>
</dbReference>
<keyword evidence="4" id="KW-0812">Transmembrane</keyword>
<keyword evidence="1" id="KW-0479">Metal-binding</keyword>
<evidence type="ECO:0000259" key="5">
    <source>
        <dbReference type="PROSITE" id="PS51292"/>
    </source>
</evidence>
<proteinExistence type="predicted"/>
<dbReference type="Gene3D" id="3.30.40.10">
    <property type="entry name" value="Zinc/RING finger domain, C3HC4 (zinc finger)"/>
    <property type="match status" value="1"/>
</dbReference>
<dbReference type="PANTHER" id="PTHR46214">
    <property type="entry name" value="ZINC FINGER, RING-CH-TYPE"/>
    <property type="match status" value="1"/>
</dbReference>
<evidence type="ECO:0000313" key="7">
    <source>
        <dbReference type="Proteomes" id="UP000489600"/>
    </source>
</evidence>
<organism evidence="6 7">
    <name type="scientific">Arabis nemorensis</name>
    <dbReference type="NCBI Taxonomy" id="586526"/>
    <lineage>
        <taxon>Eukaryota</taxon>
        <taxon>Viridiplantae</taxon>
        <taxon>Streptophyta</taxon>
        <taxon>Embryophyta</taxon>
        <taxon>Tracheophyta</taxon>
        <taxon>Spermatophyta</taxon>
        <taxon>Magnoliopsida</taxon>
        <taxon>eudicotyledons</taxon>
        <taxon>Gunneridae</taxon>
        <taxon>Pentapetalae</taxon>
        <taxon>rosids</taxon>
        <taxon>malvids</taxon>
        <taxon>Brassicales</taxon>
        <taxon>Brassicaceae</taxon>
        <taxon>Arabideae</taxon>
        <taxon>Arabis</taxon>
    </lineage>
</organism>
<dbReference type="PANTHER" id="PTHR46214:SF30">
    <property type="entry name" value="OS01G0850200 PROTEIN"/>
    <property type="match status" value="1"/>
</dbReference>
<comment type="caution">
    <text evidence="6">The sequence shown here is derived from an EMBL/GenBank/DDBJ whole genome shotgun (WGS) entry which is preliminary data.</text>
</comment>
<reference evidence="6" key="1">
    <citation type="submission" date="2019-07" db="EMBL/GenBank/DDBJ databases">
        <authorList>
            <person name="Dittberner H."/>
        </authorList>
    </citation>
    <scope>NUCLEOTIDE SEQUENCE [LARGE SCALE GENOMIC DNA]</scope>
</reference>
<feature type="transmembrane region" description="Helical" evidence="4">
    <location>
        <begin position="152"/>
        <end position="169"/>
    </location>
</feature>
<protein>
    <recommendedName>
        <fullName evidence="5">RING-CH-type domain-containing protein</fullName>
    </recommendedName>
</protein>
<dbReference type="InterPro" id="IPR013083">
    <property type="entry name" value="Znf_RING/FYVE/PHD"/>
</dbReference>
<sequence>MLHIDLEQGTIGDRRLSFAESDVSECFTGCEDDDSCFDSNTFESCDECSRSHVSSVSKSEERVCRVCQLEVGSHGQDLIELGCSCKGDLAFAHRQCAETWFKLKGDEICEICQLLARNVAGGNEMIEEEWEEGEGDAAVAEDRESWWQRRSVMSIVIICWLLAFIMYFLQCKFKLFSDD</sequence>
<dbReference type="InterPro" id="IPR011016">
    <property type="entry name" value="Znf_RING-CH"/>
</dbReference>
<keyword evidence="4" id="KW-0472">Membrane</keyword>
<keyword evidence="7" id="KW-1185">Reference proteome</keyword>
<dbReference type="GO" id="GO:0008270">
    <property type="term" value="F:zinc ion binding"/>
    <property type="evidence" value="ECO:0007669"/>
    <property type="project" value="UniProtKB-KW"/>
</dbReference>
<evidence type="ECO:0000256" key="4">
    <source>
        <dbReference type="SAM" id="Phobius"/>
    </source>
</evidence>
<evidence type="ECO:0000256" key="3">
    <source>
        <dbReference type="ARBA" id="ARBA00022833"/>
    </source>
</evidence>
<evidence type="ECO:0000256" key="2">
    <source>
        <dbReference type="ARBA" id="ARBA00022771"/>
    </source>
</evidence>
<feature type="domain" description="RING-CH-type" evidence="5">
    <location>
        <begin position="56"/>
        <end position="119"/>
    </location>
</feature>
<dbReference type="SUPFAM" id="SSF57850">
    <property type="entry name" value="RING/U-box"/>
    <property type="match status" value="1"/>
</dbReference>
<keyword evidence="2" id="KW-0863">Zinc-finger</keyword>